<evidence type="ECO:0000256" key="1">
    <source>
        <dbReference type="ARBA" id="ARBA00004479"/>
    </source>
</evidence>
<keyword evidence="6" id="KW-0547">Nucleotide-binding</keyword>
<feature type="domain" description="Malectin-like" evidence="12">
    <location>
        <begin position="27"/>
        <end position="204"/>
    </location>
</feature>
<keyword evidence="2" id="KW-0723">Serine/threonine-protein kinase</keyword>
<evidence type="ECO:0000256" key="5">
    <source>
        <dbReference type="ARBA" id="ARBA00022729"/>
    </source>
</evidence>
<sequence>MPDDLFVDQALSLSPLAPFSGLSELAFETVYRLNIGGTLLTAENDTLGRTWENDQKYLHVNSSVTNVSASPSSIRYRPGVTAETAPNWVYATAEAMGDANVANSNFNITWVFDVDPSFSYFVRLHFCDIISKAMNTLVFNVFINTDIAIGSLDLSSMTNDLALPYFKDFVSNASSDNTLTVSVGPDTMADITNATMNGLEIMKISNALKSLDGLSSVKSLLPSSKSNKNKIGIIVGSAAGALVALAFIGLCFCFLARRKLKSPQEGGHSWLPLPLYGNSQTMTKIVSMVDGSNSVTDEDGEDAATSAVFSQLVNPRGR</sequence>
<dbReference type="InterPro" id="IPR045272">
    <property type="entry name" value="ANXUR1/2-like"/>
</dbReference>
<evidence type="ECO:0000256" key="6">
    <source>
        <dbReference type="ARBA" id="ARBA00022741"/>
    </source>
</evidence>
<dbReference type="Proteomes" id="UP000242715">
    <property type="component" value="Unassembled WGS sequence"/>
</dbReference>
<dbReference type="GO" id="GO:0005524">
    <property type="term" value="F:ATP binding"/>
    <property type="evidence" value="ECO:0007669"/>
    <property type="project" value="UniProtKB-KW"/>
</dbReference>
<organism evidence="13 14">
    <name type="scientific">Trifolium subterraneum</name>
    <name type="common">Subterranean clover</name>
    <dbReference type="NCBI Taxonomy" id="3900"/>
    <lineage>
        <taxon>Eukaryota</taxon>
        <taxon>Viridiplantae</taxon>
        <taxon>Streptophyta</taxon>
        <taxon>Embryophyta</taxon>
        <taxon>Tracheophyta</taxon>
        <taxon>Spermatophyta</taxon>
        <taxon>Magnoliopsida</taxon>
        <taxon>eudicotyledons</taxon>
        <taxon>Gunneridae</taxon>
        <taxon>Pentapetalae</taxon>
        <taxon>rosids</taxon>
        <taxon>fabids</taxon>
        <taxon>Fabales</taxon>
        <taxon>Fabaceae</taxon>
        <taxon>Papilionoideae</taxon>
        <taxon>50 kb inversion clade</taxon>
        <taxon>NPAAA clade</taxon>
        <taxon>Hologalegina</taxon>
        <taxon>IRL clade</taxon>
        <taxon>Trifolieae</taxon>
        <taxon>Trifolium</taxon>
    </lineage>
</organism>
<evidence type="ECO:0000313" key="14">
    <source>
        <dbReference type="Proteomes" id="UP000242715"/>
    </source>
</evidence>
<name>A0A2Z6MML8_TRISU</name>
<keyword evidence="7" id="KW-0067">ATP-binding</keyword>
<keyword evidence="9 11" id="KW-0472">Membrane</keyword>
<evidence type="ECO:0000256" key="10">
    <source>
        <dbReference type="ARBA" id="ARBA00023180"/>
    </source>
</evidence>
<dbReference type="PANTHER" id="PTHR34590:SF10">
    <property type="entry name" value="RECEPTOR-LIKE PROTEIN KINASE HERK 1"/>
    <property type="match status" value="1"/>
</dbReference>
<gene>
    <name evidence="13" type="ORF">TSUD_101420</name>
</gene>
<protein>
    <recommendedName>
        <fullName evidence="12">Malectin-like domain-containing protein</fullName>
    </recommendedName>
</protein>
<evidence type="ECO:0000256" key="7">
    <source>
        <dbReference type="ARBA" id="ARBA00022840"/>
    </source>
</evidence>
<evidence type="ECO:0000256" key="3">
    <source>
        <dbReference type="ARBA" id="ARBA00022679"/>
    </source>
</evidence>
<keyword evidence="2" id="KW-0418">Kinase</keyword>
<evidence type="ECO:0000256" key="8">
    <source>
        <dbReference type="ARBA" id="ARBA00022989"/>
    </source>
</evidence>
<keyword evidence="4 11" id="KW-0812">Transmembrane</keyword>
<evidence type="ECO:0000256" key="11">
    <source>
        <dbReference type="SAM" id="Phobius"/>
    </source>
</evidence>
<dbReference type="GO" id="GO:0016020">
    <property type="term" value="C:membrane"/>
    <property type="evidence" value="ECO:0007669"/>
    <property type="project" value="UniProtKB-SubCell"/>
</dbReference>
<evidence type="ECO:0000259" key="12">
    <source>
        <dbReference type="Pfam" id="PF12819"/>
    </source>
</evidence>
<dbReference type="GO" id="GO:0004674">
    <property type="term" value="F:protein serine/threonine kinase activity"/>
    <property type="evidence" value="ECO:0007669"/>
    <property type="project" value="UniProtKB-KW"/>
</dbReference>
<comment type="subcellular location">
    <subcellularLocation>
        <location evidence="1">Membrane</location>
        <topology evidence="1">Single-pass type I membrane protein</topology>
    </subcellularLocation>
</comment>
<keyword evidence="10" id="KW-0325">Glycoprotein</keyword>
<dbReference type="Gene3D" id="2.60.120.430">
    <property type="entry name" value="Galactose-binding lectin"/>
    <property type="match status" value="1"/>
</dbReference>
<evidence type="ECO:0000313" key="13">
    <source>
        <dbReference type="EMBL" id="GAU32721.1"/>
    </source>
</evidence>
<keyword evidence="8 11" id="KW-1133">Transmembrane helix</keyword>
<keyword evidence="3" id="KW-0808">Transferase</keyword>
<proteinExistence type="predicted"/>
<dbReference type="EMBL" id="DF973503">
    <property type="protein sequence ID" value="GAU32721.1"/>
    <property type="molecule type" value="Genomic_DNA"/>
</dbReference>
<evidence type="ECO:0000256" key="2">
    <source>
        <dbReference type="ARBA" id="ARBA00022527"/>
    </source>
</evidence>
<accession>A0A2Z6MML8</accession>
<dbReference type="InterPro" id="IPR024788">
    <property type="entry name" value="Malectin-like_Carb-bd_dom"/>
</dbReference>
<evidence type="ECO:0000256" key="9">
    <source>
        <dbReference type="ARBA" id="ARBA00023136"/>
    </source>
</evidence>
<keyword evidence="5" id="KW-0732">Signal</keyword>
<dbReference type="FunFam" id="2.60.120.430:FF:000001">
    <property type="entry name" value="Receptor-like protein kinase FERONIA"/>
    <property type="match status" value="1"/>
</dbReference>
<evidence type="ECO:0000256" key="4">
    <source>
        <dbReference type="ARBA" id="ARBA00022692"/>
    </source>
</evidence>
<dbReference type="AlphaFoldDB" id="A0A2Z6MML8"/>
<feature type="transmembrane region" description="Helical" evidence="11">
    <location>
        <begin position="231"/>
        <end position="255"/>
    </location>
</feature>
<keyword evidence="14" id="KW-1185">Reference proteome</keyword>
<dbReference type="GO" id="GO:0004714">
    <property type="term" value="F:transmembrane receptor protein tyrosine kinase activity"/>
    <property type="evidence" value="ECO:0007669"/>
    <property type="project" value="InterPro"/>
</dbReference>
<reference evidence="14" key="1">
    <citation type="journal article" date="2017" name="Front. Plant Sci.">
        <title>Climate Clever Clovers: New Paradigm to Reduce the Environmental Footprint of Ruminants by Breeding Low Methanogenic Forages Utilizing Haplotype Variation.</title>
        <authorList>
            <person name="Kaur P."/>
            <person name="Appels R."/>
            <person name="Bayer P.E."/>
            <person name="Keeble-Gagnere G."/>
            <person name="Wang J."/>
            <person name="Hirakawa H."/>
            <person name="Shirasawa K."/>
            <person name="Vercoe P."/>
            <person name="Stefanova K."/>
            <person name="Durmic Z."/>
            <person name="Nichols P."/>
            <person name="Revell C."/>
            <person name="Isobe S.N."/>
            <person name="Edwards D."/>
            <person name="Erskine W."/>
        </authorList>
    </citation>
    <scope>NUCLEOTIDE SEQUENCE [LARGE SCALE GENOMIC DNA]</scope>
    <source>
        <strain evidence="14">cv. Daliak</strain>
    </source>
</reference>
<dbReference type="OrthoDB" id="4062651at2759"/>
<dbReference type="PANTHER" id="PTHR34590">
    <property type="entry name" value="OS03G0124300 PROTEIN-RELATED"/>
    <property type="match status" value="1"/>
</dbReference>
<dbReference type="Pfam" id="PF12819">
    <property type="entry name" value="Malectin_like"/>
    <property type="match status" value="1"/>
</dbReference>